<organism evidence="1 2">
    <name type="scientific">Kickxella alabastrina</name>
    <dbReference type="NCBI Taxonomy" id="61397"/>
    <lineage>
        <taxon>Eukaryota</taxon>
        <taxon>Fungi</taxon>
        <taxon>Fungi incertae sedis</taxon>
        <taxon>Zoopagomycota</taxon>
        <taxon>Kickxellomycotina</taxon>
        <taxon>Kickxellomycetes</taxon>
        <taxon>Kickxellales</taxon>
        <taxon>Kickxellaceae</taxon>
        <taxon>Kickxella</taxon>
    </lineage>
</organism>
<dbReference type="Proteomes" id="UP001150581">
    <property type="component" value="Unassembled WGS sequence"/>
</dbReference>
<accession>A0ACC1IWA8</accession>
<reference evidence="1" key="1">
    <citation type="submission" date="2022-07" db="EMBL/GenBank/DDBJ databases">
        <title>Phylogenomic reconstructions and comparative analyses of Kickxellomycotina fungi.</title>
        <authorList>
            <person name="Reynolds N.K."/>
            <person name="Stajich J.E."/>
            <person name="Barry K."/>
            <person name="Grigoriev I.V."/>
            <person name="Crous P."/>
            <person name="Smith M.E."/>
        </authorList>
    </citation>
    <scope>NUCLEOTIDE SEQUENCE</scope>
    <source>
        <strain evidence="1">Benny 63K</strain>
    </source>
</reference>
<sequence length="621" mass="68160">MSDKLQQKKGKLTQSRPDSSLFFPVGHSGGYNNNSSGVGHTAHSEVSVEHEPTSGVLADGSAGADEALDNAAALFAGRRLNDGGAGVKAPLAGNDPTAVAGTISSMSSLPSHRFQTPARDLNHNSMLASYRQQHQHQQQYAGGFRNPNMGDEGVDSDPLLIKTSLLDPHPIIIPPPGSRLAFAGADSREAVHRFRSLPSLEDTLLRRARAPLCLYNYWQYLLDIEACPEELEFWLSLADYEALYRKFARTEAEGLPPLISPQTTGMSQRLRYGRVESGALGHVVGIGGTGAQLATLAGVRGSRPVGGLDTEMQELDAYLDSLSYETTLAANDSRCQLHRQCSHPHQPFTQALGAGPHALDTPQRPTHHTGARGLLSRMFSGETTEEMGSSGVAGTQWTDGSSRHHPQQGIPLLTPSVEIKQTEDVPSVDDMRRAAERLYFHYLLPGSPSELYISTQMRDEVAGRIERDMRFDPALFAPVKRHVYDAMRNESYLRFLRERTMHNITRGTAAPRIVLGLALIFVALAAQLSLVFLDVKPKAWRWLPMAALWPGFTLAFAGVTRLDPLMAFLGFFEPVAWRYEHVRDPSIRDSHLKRASLQLIFTAIISVIITVVMFVVPGNHL</sequence>
<gene>
    <name evidence="1" type="primary">RAX1</name>
    <name evidence="1" type="ORF">LPJ66_000367</name>
</gene>
<protein>
    <submittedName>
        <fullName evidence="1">Bud site selection protein, Revert to axial protein 1</fullName>
    </submittedName>
</protein>
<evidence type="ECO:0000313" key="1">
    <source>
        <dbReference type="EMBL" id="KAJ1901971.1"/>
    </source>
</evidence>
<evidence type="ECO:0000313" key="2">
    <source>
        <dbReference type="Proteomes" id="UP001150581"/>
    </source>
</evidence>
<proteinExistence type="predicted"/>
<comment type="caution">
    <text evidence="1">The sequence shown here is derived from an EMBL/GenBank/DDBJ whole genome shotgun (WGS) entry which is preliminary data.</text>
</comment>
<dbReference type="EMBL" id="JANBPG010000009">
    <property type="protein sequence ID" value="KAJ1901971.1"/>
    <property type="molecule type" value="Genomic_DNA"/>
</dbReference>
<name>A0ACC1IWA8_9FUNG</name>
<keyword evidence="2" id="KW-1185">Reference proteome</keyword>